<keyword evidence="1" id="KW-0812">Transmembrane</keyword>
<feature type="non-terminal residue" evidence="2">
    <location>
        <position position="214"/>
    </location>
</feature>
<evidence type="ECO:0000313" key="3">
    <source>
        <dbReference type="Proteomes" id="UP001163850"/>
    </source>
</evidence>
<dbReference type="EMBL" id="MU803587">
    <property type="protein sequence ID" value="KAJ3978245.1"/>
    <property type="molecule type" value="Genomic_DNA"/>
</dbReference>
<organism evidence="2 3">
    <name type="scientific">Lentinula detonsa</name>
    <dbReference type="NCBI Taxonomy" id="2804962"/>
    <lineage>
        <taxon>Eukaryota</taxon>
        <taxon>Fungi</taxon>
        <taxon>Dikarya</taxon>
        <taxon>Basidiomycota</taxon>
        <taxon>Agaricomycotina</taxon>
        <taxon>Agaricomycetes</taxon>
        <taxon>Agaricomycetidae</taxon>
        <taxon>Agaricales</taxon>
        <taxon>Marasmiineae</taxon>
        <taxon>Omphalotaceae</taxon>
        <taxon>Lentinula</taxon>
    </lineage>
</organism>
<gene>
    <name evidence="2" type="ORF">F5890DRAFT_1479519</name>
</gene>
<reference evidence="2" key="1">
    <citation type="submission" date="2022-08" db="EMBL/GenBank/DDBJ databases">
        <authorList>
            <consortium name="DOE Joint Genome Institute"/>
            <person name="Min B."/>
            <person name="Riley R."/>
            <person name="Sierra-Patev S."/>
            <person name="Naranjo-Ortiz M."/>
            <person name="Looney B."/>
            <person name="Konkel Z."/>
            <person name="Slot J.C."/>
            <person name="Sakamoto Y."/>
            <person name="Steenwyk J.L."/>
            <person name="Rokas A."/>
            <person name="Carro J."/>
            <person name="Camarero S."/>
            <person name="Ferreira P."/>
            <person name="Molpeceres G."/>
            <person name="Ruiz-Duenas F.J."/>
            <person name="Serrano A."/>
            <person name="Henrissat B."/>
            <person name="Drula E."/>
            <person name="Hughes K.W."/>
            <person name="Mata J.L."/>
            <person name="Ishikawa N.K."/>
            <person name="Vargas-Isla R."/>
            <person name="Ushijima S."/>
            <person name="Smith C.A."/>
            <person name="Ahrendt S."/>
            <person name="Andreopoulos W."/>
            <person name="He G."/>
            <person name="Labutti K."/>
            <person name="Lipzen A."/>
            <person name="Ng V."/>
            <person name="Sandor L."/>
            <person name="Barry K."/>
            <person name="Martinez A.T."/>
            <person name="Xiao Y."/>
            <person name="Gibbons J.G."/>
            <person name="Terashima K."/>
            <person name="Hibbett D.S."/>
            <person name="Grigoriev I.V."/>
        </authorList>
    </citation>
    <scope>NUCLEOTIDE SEQUENCE</scope>
    <source>
        <strain evidence="2">TFB7829</strain>
    </source>
</reference>
<evidence type="ECO:0000256" key="1">
    <source>
        <dbReference type="SAM" id="Phobius"/>
    </source>
</evidence>
<protein>
    <submittedName>
        <fullName evidence="2">Uncharacterized protein</fullName>
    </submittedName>
</protein>
<name>A0AA38PN35_9AGAR</name>
<evidence type="ECO:0000313" key="2">
    <source>
        <dbReference type="EMBL" id="KAJ3978245.1"/>
    </source>
</evidence>
<sequence length="214" mass="24416">VKFTAEKCKVNKYYVGFPKGVFFTFLVVYHIIVSGAKQVITFLVYHIIASGAKQVKYKSFWALNVSFRNRFAGSIFMPPLLLKSYEGLVGAKLSGQLEGFFVTSPNMDVLTLPLVGTQTIRHRLQLHYGEHDPFLVAQPFDIRTAYLAMIRYPHSSDSTTTILWDLLDESEFEPIVDQKLADDPLGKFPNHYVKQLDQYHQTVRSSHSQLAHTQ</sequence>
<feature type="non-terminal residue" evidence="2">
    <location>
        <position position="1"/>
    </location>
</feature>
<keyword evidence="1" id="KW-0472">Membrane</keyword>
<proteinExistence type="predicted"/>
<feature type="transmembrane region" description="Helical" evidence="1">
    <location>
        <begin position="20"/>
        <end position="48"/>
    </location>
</feature>
<keyword evidence="1" id="KW-1133">Transmembrane helix</keyword>
<comment type="caution">
    <text evidence="2">The sequence shown here is derived from an EMBL/GenBank/DDBJ whole genome shotgun (WGS) entry which is preliminary data.</text>
</comment>
<accession>A0AA38PN35</accession>
<dbReference type="Proteomes" id="UP001163850">
    <property type="component" value="Unassembled WGS sequence"/>
</dbReference>
<dbReference type="AlphaFoldDB" id="A0AA38PN35"/>